<proteinExistence type="predicted"/>
<keyword evidence="3" id="KW-1185">Reference proteome</keyword>
<feature type="transmembrane region" description="Helical" evidence="1">
    <location>
        <begin position="6"/>
        <end position="25"/>
    </location>
</feature>
<feature type="transmembrane region" description="Helical" evidence="1">
    <location>
        <begin position="57"/>
        <end position="74"/>
    </location>
</feature>
<dbReference type="EMBL" id="BOMQ01000015">
    <property type="protein sequence ID" value="GIE47584.1"/>
    <property type="molecule type" value="Genomic_DNA"/>
</dbReference>
<evidence type="ECO:0000313" key="3">
    <source>
        <dbReference type="Proteomes" id="UP000647172"/>
    </source>
</evidence>
<keyword evidence="1" id="KW-0472">Membrane</keyword>
<dbReference type="AlphaFoldDB" id="A0A919MFI9"/>
<accession>A0A919MFI9</accession>
<evidence type="ECO:0000313" key="2">
    <source>
        <dbReference type="EMBL" id="GIE47584.1"/>
    </source>
</evidence>
<dbReference type="Proteomes" id="UP000647172">
    <property type="component" value="Unassembled WGS sequence"/>
</dbReference>
<name>A0A919MFI9_9ACTN</name>
<organism evidence="2 3">
    <name type="scientific">Actinoplanes nipponensis</name>
    <dbReference type="NCBI Taxonomy" id="135950"/>
    <lineage>
        <taxon>Bacteria</taxon>
        <taxon>Bacillati</taxon>
        <taxon>Actinomycetota</taxon>
        <taxon>Actinomycetes</taxon>
        <taxon>Micromonosporales</taxon>
        <taxon>Micromonosporaceae</taxon>
        <taxon>Actinoplanes</taxon>
    </lineage>
</organism>
<comment type="caution">
    <text evidence="2">The sequence shown here is derived from an EMBL/GenBank/DDBJ whole genome shotgun (WGS) entry which is preliminary data.</text>
</comment>
<protein>
    <submittedName>
        <fullName evidence="2">Uncharacterized protein</fullName>
    </submittedName>
</protein>
<evidence type="ECO:0000256" key="1">
    <source>
        <dbReference type="SAM" id="Phobius"/>
    </source>
</evidence>
<gene>
    <name evidence="2" type="ORF">Ani05nite_11180</name>
</gene>
<sequence length="78" mass="8578">MPYHQSSAVSVATVMTAATVIVIGYRIGRAHAAWRDVRSAKRDLPAKRRIAWRHTRPLFYGALCLLLSAAAAAYDATH</sequence>
<keyword evidence="1" id="KW-0812">Transmembrane</keyword>
<reference evidence="2" key="1">
    <citation type="submission" date="2021-01" db="EMBL/GenBank/DDBJ databases">
        <title>Whole genome shotgun sequence of Actinoplanes nipponensis NBRC 14063.</title>
        <authorList>
            <person name="Komaki H."/>
            <person name="Tamura T."/>
        </authorList>
    </citation>
    <scope>NUCLEOTIDE SEQUENCE</scope>
    <source>
        <strain evidence="2">NBRC 14063</strain>
    </source>
</reference>
<keyword evidence="1" id="KW-1133">Transmembrane helix</keyword>